<dbReference type="FunFam" id="3.40.50.10140:FF:000021">
    <property type="entry name" value="Toll receptor 13"/>
    <property type="match status" value="1"/>
</dbReference>
<feature type="chain" id="PRO_5014126034" evidence="13">
    <location>
        <begin position="21"/>
        <end position="894"/>
    </location>
</feature>
<dbReference type="PANTHER" id="PTHR24365:SF541">
    <property type="entry name" value="PROTEIN TOLL-RELATED"/>
    <property type="match status" value="1"/>
</dbReference>
<evidence type="ECO:0000256" key="1">
    <source>
        <dbReference type="ARBA" id="ARBA00004479"/>
    </source>
</evidence>
<dbReference type="SUPFAM" id="SSF52058">
    <property type="entry name" value="L domain-like"/>
    <property type="match status" value="1"/>
</dbReference>
<dbReference type="PROSITE" id="PS51450">
    <property type="entry name" value="LRR"/>
    <property type="match status" value="1"/>
</dbReference>
<evidence type="ECO:0000256" key="5">
    <source>
        <dbReference type="ARBA" id="ARBA00022729"/>
    </source>
</evidence>
<organism evidence="15">
    <name type="scientific">Portunus trituberculatus</name>
    <name type="common">Swimming crab</name>
    <name type="synonym">Neptunus trituberculatus</name>
    <dbReference type="NCBI Taxonomy" id="210409"/>
    <lineage>
        <taxon>Eukaryota</taxon>
        <taxon>Metazoa</taxon>
        <taxon>Ecdysozoa</taxon>
        <taxon>Arthropoda</taxon>
        <taxon>Crustacea</taxon>
        <taxon>Multicrustacea</taxon>
        <taxon>Malacostraca</taxon>
        <taxon>Eumalacostraca</taxon>
        <taxon>Eucarida</taxon>
        <taxon>Decapoda</taxon>
        <taxon>Pleocyemata</taxon>
        <taxon>Brachyura</taxon>
        <taxon>Eubrachyura</taxon>
        <taxon>Portunoidea</taxon>
        <taxon>Portunidae</taxon>
        <taxon>Portuninae</taxon>
        <taxon>Portunus</taxon>
    </lineage>
</organism>
<evidence type="ECO:0000256" key="4">
    <source>
        <dbReference type="ARBA" id="ARBA00022692"/>
    </source>
</evidence>
<evidence type="ECO:0000256" key="2">
    <source>
        <dbReference type="ARBA" id="ARBA00009634"/>
    </source>
</evidence>
<dbReference type="Pfam" id="PF00560">
    <property type="entry name" value="LRR_1"/>
    <property type="match status" value="1"/>
</dbReference>
<feature type="transmembrane region" description="Helical" evidence="12">
    <location>
        <begin position="674"/>
        <end position="698"/>
    </location>
</feature>
<dbReference type="InterPro" id="IPR032675">
    <property type="entry name" value="LRR_dom_sf"/>
</dbReference>
<comment type="similarity">
    <text evidence="2">Belongs to the Toll-like receptor family.</text>
</comment>
<dbReference type="SUPFAM" id="SSF52200">
    <property type="entry name" value="Toll/Interleukin receptor TIR domain"/>
    <property type="match status" value="1"/>
</dbReference>
<dbReference type="SMART" id="SM00255">
    <property type="entry name" value="TIR"/>
    <property type="match status" value="1"/>
</dbReference>
<dbReference type="GO" id="GO:0006955">
    <property type="term" value="P:immune response"/>
    <property type="evidence" value="ECO:0007669"/>
    <property type="project" value="InterPro"/>
</dbReference>
<evidence type="ECO:0000256" key="8">
    <source>
        <dbReference type="ARBA" id="ARBA00023136"/>
    </source>
</evidence>
<keyword evidence="5 13" id="KW-0732">Signal</keyword>
<evidence type="ECO:0000256" key="12">
    <source>
        <dbReference type="SAM" id="Phobius"/>
    </source>
</evidence>
<dbReference type="PIRSF" id="PIRSF037595">
    <property type="entry name" value="Toll-like_receptor"/>
    <property type="match status" value="1"/>
</dbReference>
<evidence type="ECO:0000256" key="10">
    <source>
        <dbReference type="ARBA" id="ARBA00023180"/>
    </source>
</evidence>
<dbReference type="PRINTS" id="PR01537">
    <property type="entry name" value="INTRLKN1R1F"/>
</dbReference>
<dbReference type="SMART" id="SM00082">
    <property type="entry name" value="LRRCT"/>
    <property type="match status" value="2"/>
</dbReference>
<evidence type="ECO:0000256" key="3">
    <source>
        <dbReference type="ARBA" id="ARBA00022614"/>
    </source>
</evidence>
<dbReference type="SMART" id="SM00364">
    <property type="entry name" value="LRR_BAC"/>
    <property type="match status" value="4"/>
</dbReference>
<reference evidence="15" key="1">
    <citation type="submission" date="2017-01" db="EMBL/GenBank/DDBJ databases">
        <authorList>
            <person name="Mah S.A."/>
            <person name="Swanson W.J."/>
            <person name="Moy G.W."/>
            <person name="Vacquier V.D."/>
        </authorList>
    </citation>
    <scope>NUCLEOTIDE SEQUENCE</scope>
    <source>
        <strain evidence="15">Huangxuan No 1</strain>
    </source>
</reference>
<dbReference type="SMART" id="SM00369">
    <property type="entry name" value="LRR_TYP"/>
    <property type="match status" value="8"/>
</dbReference>
<evidence type="ECO:0000313" key="15">
    <source>
        <dbReference type="EMBL" id="AUA17866.1"/>
    </source>
</evidence>
<dbReference type="PROSITE" id="PS50104">
    <property type="entry name" value="TIR"/>
    <property type="match status" value="1"/>
</dbReference>
<keyword evidence="3" id="KW-0433">Leucine-rich repeat</keyword>
<dbReference type="PANTHER" id="PTHR24365">
    <property type="entry name" value="TOLL-LIKE RECEPTOR"/>
    <property type="match status" value="1"/>
</dbReference>
<dbReference type="OrthoDB" id="1421090at2759"/>
<feature type="domain" description="TIR" evidence="14">
    <location>
        <begin position="727"/>
        <end position="863"/>
    </location>
</feature>
<dbReference type="GO" id="GO:0002224">
    <property type="term" value="P:toll-like receptor signaling pathway"/>
    <property type="evidence" value="ECO:0007669"/>
    <property type="project" value="InterPro"/>
</dbReference>
<protein>
    <submittedName>
        <fullName evidence="15">Toll-like receptor 4</fullName>
    </submittedName>
</protein>
<keyword evidence="7 12" id="KW-1133">Transmembrane helix</keyword>
<feature type="disulfide bond" evidence="11">
    <location>
        <begin position="438"/>
        <end position="471"/>
    </location>
</feature>
<accession>A0A2H4UZ30</accession>
<evidence type="ECO:0000256" key="6">
    <source>
        <dbReference type="ARBA" id="ARBA00022737"/>
    </source>
</evidence>
<dbReference type="InterPro" id="IPR035897">
    <property type="entry name" value="Toll_tir_struct_dom_sf"/>
</dbReference>
<dbReference type="Gene3D" id="3.80.10.10">
    <property type="entry name" value="Ribonuclease Inhibitor"/>
    <property type="match status" value="4"/>
</dbReference>
<keyword evidence="8 12" id="KW-0472">Membrane</keyword>
<proteinExistence type="evidence at transcript level"/>
<dbReference type="Pfam" id="PF13855">
    <property type="entry name" value="LRR_8"/>
    <property type="match status" value="1"/>
</dbReference>
<keyword evidence="11" id="KW-1015">Disulfide bond</keyword>
<evidence type="ECO:0000256" key="9">
    <source>
        <dbReference type="ARBA" id="ARBA00023170"/>
    </source>
</evidence>
<keyword evidence="9 15" id="KW-0675">Receptor</keyword>
<evidence type="ECO:0000259" key="14">
    <source>
        <dbReference type="PROSITE" id="PS50104"/>
    </source>
</evidence>
<keyword evidence="6" id="KW-0677">Repeat</keyword>
<dbReference type="InterPro" id="IPR001611">
    <property type="entry name" value="Leu-rich_rpt"/>
</dbReference>
<evidence type="ECO:0000256" key="7">
    <source>
        <dbReference type="ARBA" id="ARBA00022989"/>
    </source>
</evidence>
<gene>
    <name evidence="15" type="primary">Toll4</name>
</gene>
<dbReference type="Pfam" id="PF13516">
    <property type="entry name" value="LRR_6"/>
    <property type="match status" value="1"/>
</dbReference>
<feature type="signal peptide" evidence="13">
    <location>
        <begin position="1"/>
        <end position="20"/>
    </location>
</feature>
<dbReference type="EMBL" id="KY432366">
    <property type="protein sequence ID" value="AUA17866.1"/>
    <property type="molecule type" value="mRNA"/>
</dbReference>
<sequence>MLQQIFYFTVLAWMWIAVEAMGCGMCEETVQNSMTCSSTADQKVKFSVDVSLKGKIRLQCLHSTEADYSLMEGCDFSSVTHAEFLGCALPNVSYKEVLYKIGVNPESVRSLAFLNVSKNGTLLQQHLEGLNDLKMLQVTGIHSVASDVFRSTLMLEAIEISDSTMNQLGADLFHNMTKLQIVMLQHNMLEELPDKLFSGTPSIRTIQLHNNQIRTLQDSLFKDLKFLTTLNVSKNKLEKLSGDVFSENHIMEYIDMSENLISEIHTGTFTNLQKLKVLNLGHNRLKTLPWGTLKECLDLQKLWLNNNFLTHRGIRNAFPRMSSLRYLDLGYNNISIRSMSNFALHNQTKLQYLFLNNNNISIIPDSLNNVYVDLVRVDFSWNSFEVLNYTSLIFQSNVVELDFKFNNIETVDFTFSFSLHKKKTMTLALEGNPLLCHCRTYGFLRMLQGLPFVRVNNTMEITVKDIEEAFCQLPSGELVNLMEMQTETITCRLTADDVCSYDFRLFDGRIVIDCSYQNLKSIGFLNLSKSIEFLNLSKYNNNKPNYTLILANNRLTSLAGLQIYTNLLNLVVPYNELSSINTSHLPPNLKALDVRGNNLTNLSPAILDYLNATDMSLKLGSNPWHCSCDMLDLFQFLHVPSRKVNDFTELQCESGELVMDLSEHDLCPFFMQPMVIVTIVVILILLTIFSILGTVSFYKYKQGIKVWLYAHHMCLCAITEDELDADKKYDAFISYSHMDEEFVMKELVPGLECGEPKYRVCLHYRDWVPGEYIQNQIMQSVEASRRTIVVLSSSFIESVWGQLEFRAAHSQALQDRTNRLIIIVYGKIPAESELDEKLKLYITTKTYVRWGDSKFWDKLRYIMPHPPDLVQKKRNKNIDNKLELSKSPPKQSMC</sequence>
<dbReference type="Pfam" id="PF01582">
    <property type="entry name" value="TIR"/>
    <property type="match status" value="1"/>
</dbReference>
<dbReference type="GO" id="GO:0005886">
    <property type="term" value="C:plasma membrane"/>
    <property type="evidence" value="ECO:0007669"/>
    <property type="project" value="TreeGrafter"/>
</dbReference>
<dbReference type="Gene3D" id="3.40.50.10140">
    <property type="entry name" value="Toll/interleukin-1 receptor homology (TIR) domain"/>
    <property type="match status" value="1"/>
</dbReference>
<evidence type="ECO:0000256" key="13">
    <source>
        <dbReference type="SAM" id="SignalP"/>
    </source>
</evidence>
<dbReference type="AlphaFoldDB" id="A0A2H4UZ30"/>
<dbReference type="InterPro" id="IPR000157">
    <property type="entry name" value="TIR_dom"/>
</dbReference>
<dbReference type="InterPro" id="IPR017241">
    <property type="entry name" value="Toll-like_receptor"/>
</dbReference>
<dbReference type="GO" id="GO:0004888">
    <property type="term" value="F:transmembrane signaling receptor activity"/>
    <property type="evidence" value="ECO:0007669"/>
    <property type="project" value="InterPro"/>
</dbReference>
<keyword evidence="4 12" id="KW-0812">Transmembrane</keyword>
<keyword evidence="10" id="KW-0325">Glycoprotein</keyword>
<dbReference type="InterPro" id="IPR000483">
    <property type="entry name" value="Cys-rich_flank_reg_C"/>
</dbReference>
<evidence type="ECO:0000256" key="11">
    <source>
        <dbReference type="PIRSR" id="PIRSR037595-2"/>
    </source>
</evidence>
<comment type="subcellular location">
    <subcellularLocation>
        <location evidence="1">Membrane</location>
        <topology evidence="1">Single-pass type I membrane protein</topology>
    </subcellularLocation>
</comment>
<name>A0A2H4UZ30_PORTR</name>
<dbReference type="InterPro" id="IPR003591">
    <property type="entry name" value="Leu-rich_rpt_typical-subtyp"/>
</dbReference>